<dbReference type="AlphaFoldDB" id="A0A842HVH2"/>
<keyword evidence="1" id="KW-0732">Signal</keyword>
<dbReference type="InterPro" id="IPR023393">
    <property type="entry name" value="START-like_dom_sf"/>
</dbReference>
<sequence length="173" mass="18083">MTRPILGVALAVAAVPAQAEVTISDTGFATSNSATVSAPPAEVWAALVEPSRYWNPDHSWFGQASGFSLDPVAGGCFCETSDNGGSVEHLRVTMVQPGSMLRLAGALGPLQGEGLAGSLTWQLEPEEGGGTRITQAYSVGGHMQFDREELAPVVDGVVREQLQRLAALFDATD</sequence>
<dbReference type="SUPFAM" id="SSF55961">
    <property type="entry name" value="Bet v1-like"/>
    <property type="match status" value="1"/>
</dbReference>
<gene>
    <name evidence="2" type="ORF">H6P80_04650</name>
</gene>
<name>A0A842HVH2_9SPHN</name>
<feature type="signal peptide" evidence="1">
    <location>
        <begin position="1"/>
        <end position="19"/>
    </location>
</feature>
<evidence type="ECO:0000313" key="2">
    <source>
        <dbReference type="EMBL" id="MBC2776905.1"/>
    </source>
</evidence>
<dbReference type="Gene3D" id="3.30.530.20">
    <property type="match status" value="1"/>
</dbReference>
<accession>A0A842HVH2</accession>
<dbReference type="InterPro" id="IPR019587">
    <property type="entry name" value="Polyketide_cyclase/dehydratase"/>
</dbReference>
<protein>
    <submittedName>
        <fullName evidence="2">SRPBCC family protein</fullName>
    </submittedName>
</protein>
<dbReference type="CDD" id="cd07812">
    <property type="entry name" value="SRPBCC"/>
    <property type="match status" value="1"/>
</dbReference>
<feature type="chain" id="PRO_5032688045" evidence="1">
    <location>
        <begin position="20"/>
        <end position="173"/>
    </location>
</feature>
<comment type="caution">
    <text evidence="2">The sequence shown here is derived from an EMBL/GenBank/DDBJ whole genome shotgun (WGS) entry which is preliminary data.</text>
</comment>
<organism evidence="2 3">
    <name type="scientific">Parasphingopyxis marina</name>
    <dbReference type="NCBI Taxonomy" id="2761622"/>
    <lineage>
        <taxon>Bacteria</taxon>
        <taxon>Pseudomonadati</taxon>
        <taxon>Pseudomonadota</taxon>
        <taxon>Alphaproteobacteria</taxon>
        <taxon>Sphingomonadales</taxon>
        <taxon>Sphingomonadaceae</taxon>
        <taxon>Parasphingopyxis</taxon>
    </lineage>
</organism>
<evidence type="ECO:0000313" key="3">
    <source>
        <dbReference type="Proteomes" id="UP000564378"/>
    </source>
</evidence>
<dbReference type="Pfam" id="PF10604">
    <property type="entry name" value="Polyketide_cyc2"/>
    <property type="match status" value="1"/>
</dbReference>
<keyword evidence="3" id="KW-1185">Reference proteome</keyword>
<dbReference type="RefSeq" id="WP_185800153.1">
    <property type="nucleotide sequence ID" value="NZ_JACJVJ010000001.1"/>
</dbReference>
<evidence type="ECO:0000256" key="1">
    <source>
        <dbReference type="SAM" id="SignalP"/>
    </source>
</evidence>
<proteinExistence type="predicted"/>
<dbReference type="EMBL" id="JACJVJ010000001">
    <property type="protein sequence ID" value="MBC2776905.1"/>
    <property type="molecule type" value="Genomic_DNA"/>
</dbReference>
<dbReference type="Proteomes" id="UP000564378">
    <property type="component" value="Unassembled WGS sequence"/>
</dbReference>
<reference evidence="2 3" key="1">
    <citation type="submission" date="2020-08" db="EMBL/GenBank/DDBJ databases">
        <title>Draft genome sequence of Parasphingopyxis sp. GrpM-11.</title>
        <authorList>
            <person name="Oh J."/>
            <person name="Roh D.-H."/>
        </authorList>
    </citation>
    <scope>NUCLEOTIDE SEQUENCE [LARGE SCALE GENOMIC DNA]</scope>
    <source>
        <strain evidence="2 3">GrpM-11</strain>
    </source>
</reference>